<organism evidence="2 3">
    <name type="scientific">Coffea canephora</name>
    <name type="common">Robusta coffee</name>
    <dbReference type="NCBI Taxonomy" id="49390"/>
    <lineage>
        <taxon>Eukaryota</taxon>
        <taxon>Viridiplantae</taxon>
        <taxon>Streptophyta</taxon>
        <taxon>Embryophyta</taxon>
        <taxon>Tracheophyta</taxon>
        <taxon>Spermatophyta</taxon>
        <taxon>Magnoliopsida</taxon>
        <taxon>eudicotyledons</taxon>
        <taxon>Gunneridae</taxon>
        <taxon>Pentapetalae</taxon>
        <taxon>asterids</taxon>
        <taxon>lamiids</taxon>
        <taxon>Gentianales</taxon>
        <taxon>Rubiaceae</taxon>
        <taxon>Ixoroideae</taxon>
        <taxon>Gardenieae complex</taxon>
        <taxon>Bertiereae - Coffeeae clade</taxon>
        <taxon>Coffeeae</taxon>
        <taxon>Coffea</taxon>
    </lineage>
</organism>
<keyword evidence="1" id="KW-0732">Signal</keyword>
<dbReference type="InterPro" id="IPR036885">
    <property type="entry name" value="SWIB_MDM2_dom_sf"/>
</dbReference>
<name>A0A068UAS1_COFCA</name>
<feature type="signal peptide" evidence="1">
    <location>
        <begin position="1"/>
        <end position="23"/>
    </location>
</feature>
<gene>
    <name evidence="2" type="ORF">GSCOC_T00020398001</name>
</gene>
<sequence>MIWWGYLVSLLVNFMVRLRSVANEEECAGAVVRGGGEDISSPGKTEWASEELLEFVVHMKNGDKSVLSQFDVQALLFEYIRQLLCIRKWYAWLFLLSDYQTILV</sequence>
<dbReference type="PANTHER" id="PTHR46695:SF5">
    <property type="entry name" value="RNA POLYMERASE-ASSOCIATED PROTEIN RTF1 HOMOLOG"/>
    <property type="match status" value="1"/>
</dbReference>
<dbReference type="STRING" id="49390.A0A068UAS1"/>
<dbReference type="EMBL" id="HG739099">
    <property type="protein sequence ID" value="CDP05382.1"/>
    <property type="molecule type" value="Genomic_DNA"/>
</dbReference>
<protein>
    <submittedName>
        <fullName evidence="2">Uncharacterized protein</fullName>
    </submittedName>
</protein>
<keyword evidence="3" id="KW-1185">Reference proteome</keyword>
<reference evidence="3" key="1">
    <citation type="journal article" date="2014" name="Science">
        <title>The coffee genome provides insight into the convergent evolution of caffeine biosynthesis.</title>
        <authorList>
            <person name="Denoeud F."/>
            <person name="Carretero-Paulet L."/>
            <person name="Dereeper A."/>
            <person name="Droc G."/>
            <person name="Guyot R."/>
            <person name="Pietrella M."/>
            <person name="Zheng C."/>
            <person name="Alberti A."/>
            <person name="Anthony F."/>
            <person name="Aprea G."/>
            <person name="Aury J.M."/>
            <person name="Bento P."/>
            <person name="Bernard M."/>
            <person name="Bocs S."/>
            <person name="Campa C."/>
            <person name="Cenci A."/>
            <person name="Combes M.C."/>
            <person name="Crouzillat D."/>
            <person name="Da Silva C."/>
            <person name="Daddiego L."/>
            <person name="De Bellis F."/>
            <person name="Dussert S."/>
            <person name="Garsmeur O."/>
            <person name="Gayraud T."/>
            <person name="Guignon V."/>
            <person name="Jahn K."/>
            <person name="Jamilloux V."/>
            <person name="Joet T."/>
            <person name="Labadie K."/>
            <person name="Lan T."/>
            <person name="Leclercq J."/>
            <person name="Lepelley M."/>
            <person name="Leroy T."/>
            <person name="Li L.T."/>
            <person name="Librado P."/>
            <person name="Lopez L."/>
            <person name="Munoz A."/>
            <person name="Noel B."/>
            <person name="Pallavicini A."/>
            <person name="Perrotta G."/>
            <person name="Poncet V."/>
            <person name="Pot D."/>
            <person name="Priyono X."/>
            <person name="Rigoreau M."/>
            <person name="Rouard M."/>
            <person name="Rozas J."/>
            <person name="Tranchant-Dubreuil C."/>
            <person name="VanBuren R."/>
            <person name="Zhang Q."/>
            <person name="Andrade A.C."/>
            <person name="Argout X."/>
            <person name="Bertrand B."/>
            <person name="de Kochko A."/>
            <person name="Graziosi G."/>
            <person name="Henry R.J."/>
            <person name="Jayarama X."/>
            <person name="Ming R."/>
            <person name="Nagai C."/>
            <person name="Rounsley S."/>
            <person name="Sankoff D."/>
            <person name="Giuliano G."/>
            <person name="Albert V.A."/>
            <person name="Wincker P."/>
            <person name="Lashermes P."/>
        </authorList>
    </citation>
    <scope>NUCLEOTIDE SEQUENCE [LARGE SCALE GENOMIC DNA]</scope>
    <source>
        <strain evidence="3">cv. DH200-94</strain>
    </source>
</reference>
<feature type="chain" id="PRO_5001654702" evidence="1">
    <location>
        <begin position="24"/>
        <end position="104"/>
    </location>
</feature>
<dbReference type="PhylomeDB" id="A0A068UAS1"/>
<evidence type="ECO:0000313" key="2">
    <source>
        <dbReference type="EMBL" id="CDP05382.1"/>
    </source>
</evidence>
<dbReference type="PANTHER" id="PTHR46695">
    <property type="entry name" value="ZINC FINGER CCCH DOMAIN-CONTAINING PROTEIN 44-RELATED"/>
    <property type="match status" value="1"/>
</dbReference>
<dbReference type="Gramene" id="CDP05382">
    <property type="protein sequence ID" value="CDP05382"/>
    <property type="gene ID" value="GSCOC_T00020398001"/>
</dbReference>
<dbReference type="InParanoid" id="A0A068UAS1"/>
<dbReference type="Gene3D" id="1.10.245.10">
    <property type="entry name" value="SWIB/MDM2 domain"/>
    <property type="match status" value="1"/>
</dbReference>
<accession>A0A068UAS1</accession>
<evidence type="ECO:0000256" key="1">
    <source>
        <dbReference type="SAM" id="SignalP"/>
    </source>
</evidence>
<proteinExistence type="predicted"/>
<dbReference type="AlphaFoldDB" id="A0A068UAS1"/>
<dbReference type="Proteomes" id="UP000295252">
    <property type="component" value="Chromosome IV"/>
</dbReference>
<evidence type="ECO:0000313" key="3">
    <source>
        <dbReference type="Proteomes" id="UP000295252"/>
    </source>
</evidence>